<protein>
    <submittedName>
        <fullName evidence="1">Uncharacterized protein</fullName>
    </submittedName>
</protein>
<reference evidence="1" key="1">
    <citation type="submission" date="2014-11" db="EMBL/GenBank/DDBJ databases">
        <authorList>
            <person name="Amaro Gonzalez C."/>
        </authorList>
    </citation>
    <scope>NUCLEOTIDE SEQUENCE</scope>
</reference>
<accession>A0A0E9UDT7</accession>
<dbReference type="EMBL" id="GBXM01044631">
    <property type="protein sequence ID" value="JAH63946.1"/>
    <property type="molecule type" value="Transcribed_RNA"/>
</dbReference>
<reference evidence="1" key="2">
    <citation type="journal article" date="2015" name="Fish Shellfish Immunol.">
        <title>Early steps in the European eel (Anguilla anguilla)-Vibrio vulnificus interaction in the gills: Role of the RtxA13 toxin.</title>
        <authorList>
            <person name="Callol A."/>
            <person name="Pajuelo D."/>
            <person name="Ebbesson L."/>
            <person name="Teles M."/>
            <person name="MacKenzie S."/>
            <person name="Amaro C."/>
        </authorList>
    </citation>
    <scope>NUCLEOTIDE SEQUENCE</scope>
</reference>
<organism evidence="1">
    <name type="scientific">Anguilla anguilla</name>
    <name type="common">European freshwater eel</name>
    <name type="synonym">Muraena anguilla</name>
    <dbReference type="NCBI Taxonomy" id="7936"/>
    <lineage>
        <taxon>Eukaryota</taxon>
        <taxon>Metazoa</taxon>
        <taxon>Chordata</taxon>
        <taxon>Craniata</taxon>
        <taxon>Vertebrata</taxon>
        <taxon>Euteleostomi</taxon>
        <taxon>Actinopterygii</taxon>
        <taxon>Neopterygii</taxon>
        <taxon>Teleostei</taxon>
        <taxon>Anguilliformes</taxon>
        <taxon>Anguillidae</taxon>
        <taxon>Anguilla</taxon>
    </lineage>
</organism>
<name>A0A0E9UDT7_ANGAN</name>
<dbReference type="AlphaFoldDB" id="A0A0E9UDT7"/>
<evidence type="ECO:0000313" key="1">
    <source>
        <dbReference type="EMBL" id="JAH63946.1"/>
    </source>
</evidence>
<proteinExistence type="predicted"/>
<sequence length="18" mass="2189">MLGLRAWFCLYFVELPDD</sequence>